<reference evidence="1" key="1">
    <citation type="submission" date="2014-09" db="EMBL/GenBank/DDBJ databases">
        <authorList>
            <person name="Magalhaes I.L.F."/>
            <person name="Oliveira U."/>
            <person name="Santos F.R."/>
            <person name="Vidigal T.H.D.A."/>
            <person name="Brescovit A.D."/>
            <person name="Santos A.J."/>
        </authorList>
    </citation>
    <scope>NUCLEOTIDE SEQUENCE</scope>
    <source>
        <tissue evidence="1">Shoot tissue taken approximately 20 cm above the soil surface</tissue>
    </source>
</reference>
<reference evidence="1" key="2">
    <citation type="journal article" date="2015" name="Data Brief">
        <title>Shoot transcriptome of the giant reed, Arundo donax.</title>
        <authorList>
            <person name="Barrero R.A."/>
            <person name="Guerrero F.D."/>
            <person name="Moolhuijzen P."/>
            <person name="Goolsby J.A."/>
            <person name="Tidwell J."/>
            <person name="Bellgard S.E."/>
            <person name="Bellgard M.I."/>
        </authorList>
    </citation>
    <scope>NUCLEOTIDE SEQUENCE</scope>
    <source>
        <tissue evidence="1">Shoot tissue taken approximately 20 cm above the soil surface</tissue>
    </source>
</reference>
<proteinExistence type="predicted"/>
<organism evidence="1">
    <name type="scientific">Arundo donax</name>
    <name type="common">Giant reed</name>
    <name type="synonym">Donax arundinaceus</name>
    <dbReference type="NCBI Taxonomy" id="35708"/>
    <lineage>
        <taxon>Eukaryota</taxon>
        <taxon>Viridiplantae</taxon>
        <taxon>Streptophyta</taxon>
        <taxon>Embryophyta</taxon>
        <taxon>Tracheophyta</taxon>
        <taxon>Spermatophyta</taxon>
        <taxon>Magnoliopsida</taxon>
        <taxon>Liliopsida</taxon>
        <taxon>Poales</taxon>
        <taxon>Poaceae</taxon>
        <taxon>PACMAD clade</taxon>
        <taxon>Arundinoideae</taxon>
        <taxon>Arundineae</taxon>
        <taxon>Arundo</taxon>
    </lineage>
</organism>
<name>A0A0A9HDY3_ARUDO</name>
<accession>A0A0A9HDY3</accession>
<evidence type="ECO:0000313" key="1">
    <source>
        <dbReference type="EMBL" id="JAE34972.1"/>
    </source>
</evidence>
<dbReference type="EMBL" id="GBRH01162924">
    <property type="protein sequence ID" value="JAE34972.1"/>
    <property type="molecule type" value="Transcribed_RNA"/>
</dbReference>
<protein>
    <submittedName>
        <fullName evidence="1">Uncharacterized protein</fullName>
    </submittedName>
</protein>
<sequence length="60" mass="6711">MLHLPTTRCRASFPKLVAVQHAMPMQVQSSTMLHIVLQCNLVEACSTLMDKLTITFYASC</sequence>
<dbReference type="AlphaFoldDB" id="A0A0A9HDY3"/>